<accession>A0A2G1MD01</accession>
<evidence type="ECO:0000259" key="6">
    <source>
        <dbReference type="Pfam" id="PF00496"/>
    </source>
</evidence>
<dbReference type="PANTHER" id="PTHR30290">
    <property type="entry name" value="PERIPLASMIC BINDING COMPONENT OF ABC TRANSPORTER"/>
    <property type="match status" value="1"/>
</dbReference>
<dbReference type="SUPFAM" id="SSF53850">
    <property type="entry name" value="Periplasmic binding protein-like II"/>
    <property type="match status" value="1"/>
</dbReference>
<evidence type="ECO:0000256" key="3">
    <source>
        <dbReference type="ARBA" id="ARBA00022448"/>
    </source>
</evidence>
<evidence type="ECO:0000256" key="4">
    <source>
        <dbReference type="ARBA" id="ARBA00022729"/>
    </source>
</evidence>
<feature type="domain" description="Solute-binding protein family 5" evidence="6">
    <location>
        <begin position="52"/>
        <end position="415"/>
    </location>
</feature>
<dbReference type="Gene3D" id="3.90.76.10">
    <property type="entry name" value="Dipeptide-binding Protein, Domain 1"/>
    <property type="match status" value="1"/>
</dbReference>
<dbReference type="GO" id="GO:0043190">
    <property type="term" value="C:ATP-binding cassette (ABC) transporter complex"/>
    <property type="evidence" value="ECO:0007669"/>
    <property type="project" value="InterPro"/>
</dbReference>
<proteinExistence type="inferred from homology"/>
<evidence type="ECO:0000313" key="8">
    <source>
        <dbReference type="Proteomes" id="UP000221860"/>
    </source>
</evidence>
<keyword evidence="8" id="KW-1185">Reference proteome</keyword>
<organism evidence="7 8">
    <name type="scientific">Limimaricola cinnabarinus</name>
    <dbReference type="NCBI Taxonomy" id="1125964"/>
    <lineage>
        <taxon>Bacteria</taxon>
        <taxon>Pseudomonadati</taxon>
        <taxon>Pseudomonadota</taxon>
        <taxon>Alphaproteobacteria</taxon>
        <taxon>Rhodobacterales</taxon>
        <taxon>Paracoccaceae</taxon>
        <taxon>Limimaricola</taxon>
    </lineage>
</organism>
<dbReference type="InterPro" id="IPR030678">
    <property type="entry name" value="Peptide/Ni-bd"/>
</dbReference>
<dbReference type="AlphaFoldDB" id="A0A2G1MD01"/>
<comment type="caution">
    <text evidence="7">The sequence shown here is derived from an EMBL/GenBank/DDBJ whole genome shotgun (WGS) entry which is preliminary data.</text>
</comment>
<reference evidence="7 8" key="1">
    <citation type="submission" date="2017-08" db="EMBL/GenBank/DDBJ databases">
        <title>Draft Genome Sequence of Loktanella cinnabarina Strain XM1, Isolated from Coastal Surface Water.</title>
        <authorList>
            <person name="Ma R."/>
            <person name="Wang J."/>
            <person name="Wang Q."/>
            <person name="Ma Z."/>
            <person name="Li J."/>
            <person name="Chen L."/>
        </authorList>
    </citation>
    <scope>NUCLEOTIDE SEQUENCE [LARGE SCALE GENOMIC DNA]</scope>
    <source>
        <strain evidence="7 8">XM1</strain>
    </source>
</reference>
<comment type="subcellular location">
    <subcellularLocation>
        <location evidence="1">Periplasm</location>
    </subcellularLocation>
</comment>
<evidence type="ECO:0000256" key="1">
    <source>
        <dbReference type="ARBA" id="ARBA00004418"/>
    </source>
</evidence>
<dbReference type="GO" id="GO:1904680">
    <property type="term" value="F:peptide transmembrane transporter activity"/>
    <property type="evidence" value="ECO:0007669"/>
    <property type="project" value="TreeGrafter"/>
</dbReference>
<dbReference type="CDD" id="cd08512">
    <property type="entry name" value="PBP2_NikA_DppA_OppA_like_7"/>
    <property type="match status" value="1"/>
</dbReference>
<dbReference type="OrthoDB" id="9803988at2"/>
<dbReference type="PANTHER" id="PTHR30290:SF10">
    <property type="entry name" value="PERIPLASMIC OLIGOPEPTIDE-BINDING PROTEIN-RELATED"/>
    <property type="match status" value="1"/>
</dbReference>
<evidence type="ECO:0000313" key="7">
    <source>
        <dbReference type="EMBL" id="PHP26619.1"/>
    </source>
</evidence>
<keyword evidence="4" id="KW-0732">Signal</keyword>
<dbReference type="EMBL" id="NQWH01000032">
    <property type="protein sequence ID" value="PHP26619.1"/>
    <property type="molecule type" value="Genomic_DNA"/>
</dbReference>
<comment type="similarity">
    <text evidence="2">Belongs to the bacterial solute-binding protein 5 family.</text>
</comment>
<dbReference type="InterPro" id="IPR039424">
    <property type="entry name" value="SBP_5"/>
</dbReference>
<feature type="region of interest" description="Disordered" evidence="5">
    <location>
        <begin position="1"/>
        <end position="20"/>
    </location>
</feature>
<keyword evidence="3" id="KW-0813">Transport</keyword>
<evidence type="ECO:0000256" key="5">
    <source>
        <dbReference type="SAM" id="MobiDB-lite"/>
    </source>
</evidence>
<dbReference type="GO" id="GO:0015833">
    <property type="term" value="P:peptide transport"/>
    <property type="evidence" value="ECO:0007669"/>
    <property type="project" value="TreeGrafter"/>
</dbReference>
<dbReference type="InterPro" id="IPR000914">
    <property type="entry name" value="SBP_5_dom"/>
</dbReference>
<dbReference type="GO" id="GO:0030288">
    <property type="term" value="C:outer membrane-bounded periplasmic space"/>
    <property type="evidence" value="ECO:0007669"/>
    <property type="project" value="UniProtKB-ARBA"/>
</dbReference>
<protein>
    <submittedName>
        <fullName evidence="7">ABC transporter substrate-binding protein</fullName>
    </submittedName>
</protein>
<dbReference type="Gene3D" id="3.10.105.10">
    <property type="entry name" value="Dipeptide-binding Protein, Domain 3"/>
    <property type="match status" value="1"/>
</dbReference>
<sequence>MVAGPRTPESLDQEYPPTEATHEMRRNLYERLLAYEMVEREDGILYEDFDSIVGALAESWEVSDDKTSITFHLRDGVMSTAGNELNADDVMWSFERGWNLEANFHWYMTQVLKIKSFDEAFEKVDDMTVRVTIPNSSPLIEDLWVNNDLGILDSVEMAKHTTDQDPWGSRWLATNSASFGPYAATRYAPGQEVIYEANENYYRGVPRIKRVIFREMPTSSNRVAALQAGAVDVAEWLLPRELSFLEKMPGVEVQQVFGNYIHRVEMNNEAEPFDDPKVRQALNYLVPRDQISQAVYHGTARATHSPVSEIYPGFTDAGFPYEYNVERAKELLAEAGHEDGFTVELGYRTGDQLEEEIAVILQTAFAEAGVTLELSRLPASTLVERYTGGDIPMYFFRDMAIVPDAAYGSNLWLNSESLINYSNYKNEEVDQLIDAALTTIDQEKRIADMERVQKIVVEEAPWVFLFNPGYQLAHRANVKGFSWYTPNANNWYDFYKN</sequence>
<dbReference type="Gene3D" id="3.40.190.10">
    <property type="entry name" value="Periplasmic binding protein-like II"/>
    <property type="match status" value="1"/>
</dbReference>
<evidence type="ECO:0000256" key="2">
    <source>
        <dbReference type="ARBA" id="ARBA00005695"/>
    </source>
</evidence>
<name>A0A2G1MD01_9RHOB</name>
<dbReference type="Pfam" id="PF00496">
    <property type="entry name" value="SBP_bac_5"/>
    <property type="match status" value="1"/>
</dbReference>
<dbReference type="Proteomes" id="UP000221860">
    <property type="component" value="Unassembled WGS sequence"/>
</dbReference>
<dbReference type="PIRSF" id="PIRSF002741">
    <property type="entry name" value="MppA"/>
    <property type="match status" value="1"/>
</dbReference>
<gene>
    <name evidence="7" type="ORF">CJ301_15625</name>
</gene>